<dbReference type="GO" id="GO:0015179">
    <property type="term" value="F:L-amino acid transmembrane transporter activity"/>
    <property type="evidence" value="ECO:0007669"/>
    <property type="project" value="TreeGrafter"/>
</dbReference>
<proteinExistence type="predicted"/>
<organism evidence="6 7">
    <name type="scientific">Flexibacter flexilis DSM 6793</name>
    <dbReference type="NCBI Taxonomy" id="927664"/>
    <lineage>
        <taxon>Bacteria</taxon>
        <taxon>Pseudomonadati</taxon>
        <taxon>Bacteroidota</taxon>
        <taxon>Cytophagia</taxon>
        <taxon>Cytophagales</taxon>
        <taxon>Flexibacteraceae</taxon>
        <taxon>Flexibacter</taxon>
    </lineage>
</organism>
<reference evidence="6 7" key="1">
    <citation type="submission" date="2016-10" db="EMBL/GenBank/DDBJ databases">
        <authorList>
            <person name="de Groot N.N."/>
        </authorList>
    </citation>
    <scope>NUCLEOTIDE SEQUENCE [LARGE SCALE GENOMIC DNA]</scope>
    <source>
        <strain evidence="6 7">DSM 6793</strain>
    </source>
</reference>
<sequence length="470" mass="52112">MKKDYELHTSGLVRRLGLFSAVMLVVSAMIGSGVFKKVAPMSADLHAPYWVLLAWGIAGVISLFGALTNAEVAGIIAEPGGQYAYFRQMYGRMFSFLYGWTSFAVIQSATIASVAYVFAESVNTLYTLPTLPESWTQISLLGLQPFDNFGVKLTAIALITLLTTLNYRGVEYGSSVGNIFSSAVVVCIFCIIFLGLFWSNGSVENIRTVSTTRPPLESMSLFGAMFTAMMSAFWAYEGWNNLGFMGGEIKNPHRNIPLGLMFGVGFVMLVYVCINFTYLYVLPIDKLIEVHEQQNTIAAIAVVKEFMGQGGVLFITGLILMATFGSTNNTIMSAARIYFAMAKDKLFFERAAVCHDTYRTPSNALIMQAVWATVLVISGTFDQLTDMLIFASFLFYGAGAYGVFVLRKKFKEVPRPYKAFGYPYIPALFIVFCVTLVVVSLFERPKECGVGLLLILAGLPFYWWWKKDHK</sequence>
<keyword evidence="7" id="KW-1185">Reference proteome</keyword>
<accession>A0A1I1JM95</accession>
<feature type="transmembrane region" description="Helical" evidence="5">
    <location>
        <begin position="312"/>
        <end position="339"/>
    </location>
</feature>
<comment type="subcellular location">
    <subcellularLocation>
        <location evidence="1">Membrane</location>
        <topology evidence="1">Multi-pass membrane protein</topology>
    </subcellularLocation>
</comment>
<feature type="transmembrane region" description="Helical" evidence="5">
    <location>
        <begin position="218"/>
        <end position="236"/>
    </location>
</feature>
<dbReference type="PANTHER" id="PTHR11785">
    <property type="entry name" value="AMINO ACID TRANSPORTER"/>
    <property type="match status" value="1"/>
</dbReference>
<evidence type="ECO:0000256" key="4">
    <source>
        <dbReference type="ARBA" id="ARBA00023136"/>
    </source>
</evidence>
<dbReference type="RefSeq" id="WP_221405381.1">
    <property type="nucleotide sequence ID" value="NZ_FOLE01000006.1"/>
</dbReference>
<keyword evidence="4 5" id="KW-0472">Membrane</keyword>
<dbReference type="AlphaFoldDB" id="A0A1I1JM95"/>
<feature type="transmembrane region" description="Helical" evidence="5">
    <location>
        <begin position="419"/>
        <end position="442"/>
    </location>
</feature>
<feature type="transmembrane region" description="Helical" evidence="5">
    <location>
        <begin position="360"/>
        <end position="381"/>
    </location>
</feature>
<dbReference type="STRING" id="927664.SAMN05421780_10652"/>
<dbReference type="InterPro" id="IPR050598">
    <property type="entry name" value="AminoAcid_Transporter"/>
</dbReference>
<dbReference type="PIRSF" id="PIRSF006060">
    <property type="entry name" value="AA_transporter"/>
    <property type="match status" value="1"/>
</dbReference>
<feature type="transmembrane region" description="Helical" evidence="5">
    <location>
        <begin position="12"/>
        <end position="35"/>
    </location>
</feature>
<feature type="transmembrane region" description="Helical" evidence="5">
    <location>
        <begin position="448"/>
        <end position="465"/>
    </location>
</feature>
<dbReference type="InterPro" id="IPR002293">
    <property type="entry name" value="AA/rel_permease1"/>
</dbReference>
<feature type="transmembrane region" description="Helical" evidence="5">
    <location>
        <begin position="179"/>
        <end position="198"/>
    </location>
</feature>
<feature type="transmembrane region" description="Helical" evidence="5">
    <location>
        <begin position="96"/>
        <end position="119"/>
    </location>
</feature>
<dbReference type="Proteomes" id="UP000199514">
    <property type="component" value="Unassembled WGS sequence"/>
</dbReference>
<dbReference type="PANTHER" id="PTHR11785:SF512">
    <property type="entry name" value="SOBREMESA, ISOFORM B"/>
    <property type="match status" value="1"/>
</dbReference>
<feature type="transmembrane region" description="Helical" evidence="5">
    <location>
        <begin position="256"/>
        <end position="281"/>
    </location>
</feature>
<evidence type="ECO:0000256" key="1">
    <source>
        <dbReference type="ARBA" id="ARBA00004141"/>
    </source>
</evidence>
<name>A0A1I1JM95_9BACT</name>
<evidence type="ECO:0000256" key="2">
    <source>
        <dbReference type="ARBA" id="ARBA00022692"/>
    </source>
</evidence>
<gene>
    <name evidence="6" type="ORF">SAMN05421780_10652</name>
</gene>
<dbReference type="EMBL" id="FOLE01000006">
    <property type="protein sequence ID" value="SFC49596.1"/>
    <property type="molecule type" value="Genomic_DNA"/>
</dbReference>
<dbReference type="GO" id="GO:0016020">
    <property type="term" value="C:membrane"/>
    <property type="evidence" value="ECO:0007669"/>
    <property type="project" value="UniProtKB-SubCell"/>
</dbReference>
<feature type="transmembrane region" description="Helical" evidence="5">
    <location>
        <begin position="387"/>
        <end position="407"/>
    </location>
</feature>
<protein>
    <submittedName>
        <fullName evidence="6">Basic amino acid/polyamine antiporter, APA family</fullName>
    </submittedName>
</protein>
<evidence type="ECO:0000313" key="6">
    <source>
        <dbReference type="EMBL" id="SFC49596.1"/>
    </source>
</evidence>
<keyword evidence="2 5" id="KW-0812">Transmembrane</keyword>
<dbReference type="Pfam" id="PF13520">
    <property type="entry name" value="AA_permease_2"/>
    <property type="match status" value="1"/>
</dbReference>
<keyword evidence="3 5" id="KW-1133">Transmembrane helix</keyword>
<dbReference type="Gene3D" id="1.20.1740.10">
    <property type="entry name" value="Amino acid/polyamine transporter I"/>
    <property type="match status" value="1"/>
</dbReference>
<feature type="transmembrane region" description="Helical" evidence="5">
    <location>
        <begin position="47"/>
        <end position="67"/>
    </location>
</feature>
<evidence type="ECO:0000256" key="3">
    <source>
        <dbReference type="ARBA" id="ARBA00022989"/>
    </source>
</evidence>
<evidence type="ECO:0000313" key="7">
    <source>
        <dbReference type="Proteomes" id="UP000199514"/>
    </source>
</evidence>
<evidence type="ECO:0000256" key="5">
    <source>
        <dbReference type="SAM" id="Phobius"/>
    </source>
</evidence>